<dbReference type="InterPro" id="IPR029069">
    <property type="entry name" value="HotDog_dom_sf"/>
</dbReference>
<feature type="domain" description="FAS1-like dehydratase" evidence="1">
    <location>
        <begin position="79"/>
        <end position="132"/>
    </location>
</feature>
<gene>
    <name evidence="2" type="ORF">B723_21965</name>
</gene>
<organism evidence="2 3">
    <name type="scientific">Pseudomonas fluorescens NCIMB 11764</name>
    <dbReference type="NCBI Taxonomy" id="1221522"/>
    <lineage>
        <taxon>Bacteria</taxon>
        <taxon>Pseudomonadati</taxon>
        <taxon>Pseudomonadota</taxon>
        <taxon>Gammaproteobacteria</taxon>
        <taxon>Pseudomonadales</taxon>
        <taxon>Pseudomonadaceae</taxon>
        <taxon>Pseudomonas</taxon>
    </lineage>
</organism>
<dbReference type="EMBL" id="CP010945">
    <property type="protein sequence ID" value="AKV08909.1"/>
    <property type="molecule type" value="Genomic_DNA"/>
</dbReference>
<dbReference type="SUPFAM" id="SSF54637">
    <property type="entry name" value="Thioesterase/thiol ester dehydrase-isomerase"/>
    <property type="match status" value="2"/>
</dbReference>
<proteinExistence type="predicted"/>
<dbReference type="OrthoDB" id="7183822at2"/>
<evidence type="ECO:0000313" key="2">
    <source>
        <dbReference type="EMBL" id="AKV08909.1"/>
    </source>
</evidence>
<dbReference type="InterPro" id="IPR039569">
    <property type="entry name" value="FAS1-like_DH_region"/>
</dbReference>
<dbReference type="Proteomes" id="UP000017175">
    <property type="component" value="Chromosome"/>
</dbReference>
<evidence type="ECO:0000259" key="1">
    <source>
        <dbReference type="Pfam" id="PF13452"/>
    </source>
</evidence>
<sequence>MSNHDLNAWLGNTEEATDDLGASLLKRVAATFGVPPLKPGAALPALWHWCFFQEPVAPSGLGEDGHPARGGFLPPAARRNRMWAGSRVEFIQPLRAGTEASRLSTITRIEEKNGRSGQLLFVTVSHEFSQGGQLCIREEQDIVYREMTAPNLAPGDPAPVTQWHETVFPDAVMLFRYSAITFNGHRIHYDVPYVVDVEGYPEKVVHGPLIATLNLQAFLRAHPYAQPRAFNFRGVRPLIAPQPFDVGGAVLAPGRAQLWASNDGGLAQIAELVFD</sequence>
<dbReference type="PANTHER" id="PTHR28152">
    <property type="entry name" value="HYDROXYACYL-THIOESTER DEHYDRATASE TYPE 2, MITOCHONDRIAL"/>
    <property type="match status" value="1"/>
</dbReference>
<dbReference type="RefSeq" id="WP_017338946.1">
    <property type="nucleotide sequence ID" value="NZ_CP010945.1"/>
</dbReference>
<dbReference type="eggNOG" id="COG3777">
    <property type="taxonomic scope" value="Bacteria"/>
</dbReference>
<name>A0A0K1QT12_PSEFL</name>
<dbReference type="GO" id="GO:0019171">
    <property type="term" value="F:(3R)-hydroxyacyl-[acyl-carrier-protein] dehydratase activity"/>
    <property type="evidence" value="ECO:0007669"/>
    <property type="project" value="TreeGrafter"/>
</dbReference>
<dbReference type="InterPro" id="IPR052741">
    <property type="entry name" value="Mitochondrial_HTD2"/>
</dbReference>
<dbReference type="Pfam" id="PF13452">
    <property type="entry name" value="FAS1_DH_region"/>
    <property type="match status" value="1"/>
</dbReference>
<reference evidence="2 3" key="1">
    <citation type="journal article" date="2012" name="J. Bacteriol.">
        <title>Draft genome sequence of the cyanide-utilizing bacterium Pseudomonas fluorescens strain NCIMB 11764.</title>
        <authorList>
            <person name="Vilo C.A."/>
            <person name="Benedik M.J."/>
            <person name="Kunz D.A."/>
            <person name="Dong Q."/>
        </authorList>
    </citation>
    <scope>NUCLEOTIDE SEQUENCE [LARGE SCALE GENOMIC DNA]</scope>
    <source>
        <strain evidence="2 3">NCIMB 11764</strain>
    </source>
</reference>
<dbReference type="PANTHER" id="PTHR28152:SF1">
    <property type="entry name" value="HYDROXYACYL-THIOESTER DEHYDRATASE TYPE 2, MITOCHONDRIAL"/>
    <property type="match status" value="1"/>
</dbReference>
<dbReference type="AlphaFoldDB" id="A0A0K1QT12"/>
<protein>
    <submittedName>
        <fullName evidence="2">Transposase</fullName>
    </submittedName>
</protein>
<evidence type="ECO:0000313" key="3">
    <source>
        <dbReference type="Proteomes" id="UP000017175"/>
    </source>
</evidence>
<accession>A0A0K1QT12</accession>
<dbReference type="Gene3D" id="3.10.129.10">
    <property type="entry name" value="Hotdog Thioesterase"/>
    <property type="match status" value="2"/>
</dbReference>